<dbReference type="InterPro" id="IPR045337">
    <property type="entry name" value="MmgE_PrpD_C"/>
</dbReference>
<sequence length="468" mass="48810">MPATDPTTNSIAATLAAFVADTPDDAIPAEVRTRAPHHMLDAVGIALASTRYDFAHKTLTALRGLAGEGPVPVIGMPASLPARDAATVNGLLCHGLDYDDTHIGGVIHPTASVMPAVLSAAAMTGADGRSVVSAYVLGVEVAARLGAVARGGFHQVGFHPTGMIGVFGCALAAGRLLGLTRAQLAAAQGIALSMASGSLEFLEDGAWNKRLHPGWAAAAGITAAALAREGFTGVTRPYEGRFGLFNAYLGKEAGRAELGIATAGLGETWELMATAIKPYPACHFTHACVDAALELRRDGLDLARIRRIEALVPEQVVKTVCEPEANKKRPSNSYDAQFSVPFLAAAALVRGRLTLAELENDALGDAAILDIASKVSYRHDPDSPFPKAYSGELVITLDDGRELRHREHINRGAADRPLSNAEIVDKYRGNAAMAVNETAAARIADAVLGLDASPRAADSLSVLSPSVR</sequence>
<dbReference type="InterPro" id="IPR042183">
    <property type="entry name" value="MmgE/PrpD_sf_1"/>
</dbReference>
<evidence type="ECO:0000313" key="5">
    <source>
        <dbReference type="Proteomes" id="UP000027186"/>
    </source>
</evidence>
<comment type="similarity">
    <text evidence="1">Belongs to the PrpD family.</text>
</comment>
<dbReference type="InterPro" id="IPR042188">
    <property type="entry name" value="MmgE/PrpD_sf_2"/>
</dbReference>
<dbReference type="InterPro" id="IPR005656">
    <property type="entry name" value="MmgE_PrpD"/>
</dbReference>
<dbReference type="AlphaFoldDB" id="A0A060DUX3"/>
<evidence type="ECO:0000259" key="2">
    <source>
        <dbReference type="Pfam" id="PF03972"/>
    </source>
</evidence>
<dbReference type="InterPro" id="IPR045336">
    <property type="entry name" value="MmgE_PrpD_N"/>
</dbReference>
<evidence type="ECO:0000259" key="3">
    <source>
        <dbReference type="Pfam" id="PF19305"/>
    </source>
</evidence>
<organism evidence="4 5">
    <name type="scientific">Azospirillum argentinense</name>
    <dbReference type="NCBI Taxonomy" id="2970906"/>
    <lineage>
        <taxon>Bacteria</taxon>
        <taxon>Pseudomonadati</taxon>
        <taxon>Pseudomonadota</taxon>
        <taxon>Alphaproteobacteria</taxon>
        <taxon>Rhodospirillales</taxon>
        <taxon>Azospirillaceae</taxon>
        <taxon>Azospirillum</taxon>
    </lineage>
</organism>
<evidence type="ECO:0000313" key="4">
    <source>
        <dbReference type="EMBL" id="AIB16465.1"/>
    </source>
</evidence>
<dbReference type="KEGG" id="abq:ABAZ39_31960"/>
<dbReference type="Proteomes" id="UP000027186">
    <property type="component" value="Plasmid AbAZ39_p4"/>
</dbReference>
<dbReference type="PANTHER" id="PTHR16943:SF8">
    <property type="entry name" value="2-METHYLCITRATE DEHYDRATASE"/>
    <property type="match status" value="1"/>
</dbReference>
<geneLocation type="plasmid" evidence="4 5">
    <name>AbAZ39_p4</name>
</geneLocation>
<dbReference type="InterPro" id="IPR036148">
    <property type="entry name" value="MmgE/PrpD_sf"/>
</dbReference>
<dbReference type="SUPFAM" id="SSF103378">
    <property type="entry name" value="2-methylcitrate dehydratase PrpD"/>
    <property type="match status" value="1"/>
</dbReference>
<evidence type="ECO:0000256" key="1">
    <source>
        <dbReference type="ARBA" id="ARBA00006174"/>
    </source>
</evidence>
<reference evidence="4 5" key="1">
    <citation type="journal article" date="2014" name="Genome Announc.">
        <title>Complete Genome Sequence of the Model Rhizosphere Strain Azospirillum brasilense Az39, Successfully Applied in Agriculture.</title>
        <authorList>
            <person name="Rivera D."/>
            <person name="Revale S."/>
            <person name="Molina R."/>
            <person name="Gualpa J."/>
            <person name="Puente M."/>
            <person name="Maroniche G."/>
            <person name="Paris G."/>
            <person name="Baker D."/>
            <person name="Clavijo B."/>
            <person name="McLay K."/>
            <person name="Spaepen S."/>
            <person name="Perticari A."/>
            <person name="Vazquez M."/>
            <person name="Wisniewski-Dye F."/>
            <person name="Watkins C."/>
            <person name="Martinez-Abarca F."/>
            <person name="Vanderleyden J."/>
            <person name="Cassan F."/>
        </authorList>
    </citation>
    <scope>NUCLEOTIDE SEQUENCE [LARGE SCALE GENOMIC DNA]</scope>
    <source>
        <strain evidence="4 5">Az39</strain>
        <plasmid evidence="4">AbAZ39_p4</plasmid>
    </source>
</reference>
<protein>
    <submittedName>
        <fullName evidence="4">2-methylcitrate dehydratase</fullName>
    </submittedName>
</protein>
<dbReference type="Pfam" id="PF19305">
    <property type="entry name" value="MmgE_PrpD_C"/>
    <property type="match status" value="1"/>
</dbReference>
<dbReference type="PANTHER" id="PTHR16943">
    <property type="entry name" value="2-METHYLCITRATE DEHYDRATASE-RELATED"/>
    <property type="match status" value="1"/>
</dbReference>
<dbReference type="Gene3D" id="3.30.1330.120">
    <property type="entry name" value="2-methylcitrate dehydratase PrpD"/>
    <property type="match status" value="1"/>
</dbReference>
<dbReference type="RefSeq" id="WP_040138223.1">
    <property type="nucleotide sequence ID" value="NZ_CP007797.1"/>
</dbReference>
<gene>
    <name evidence="4" type="ORF">ABAZ39_31960</name>
</gene>
<feature type="domain" description="MmgE/PrpD C-terminal" evidence="3">
    <location>
        <begin position="279"/>
        <end position="450"/>
    </location>
</feature>
<keyword evidence="4" id="KW-0614">Plasmid</keyword>
<dbReference type="Gene3D" id="1.10.4100.10">
    <property type="entry name" value="2-methylcitrate dehydratase PrpD"/>
    <property type="match status" value="1"/>
</dbReference>
<dbReference type="GO" id="GO:0016829">
    <property type="term" value="F:lyase activity"/>
    <property type="evidence" value="ECO:0007669"/>
    <property type="project" value="InterPro"/>
</dbReference>
<accession>A0A060DUX3</accession>
<dbReference type="EMBL" id="CP007797">
    <property type="protein sequence ID" value="AIB16465.1"/>
    <property type="molecule type" value="Genomic_DNA"/>
</dbReference>
<feature type="domain" description="MmgE/PrpD N-terminal" evidence="2">
    <location>
        <begin position="14"/>
        <end position="252"/>
    </location>
</feature>
<dbReference type="Pfam" id="PF03972">
    <property type="entry name" value="MmgE_PrpD_N"/>
    <property type="match status" value="1"/>
</dbReference>
<proteinExistence type="inferred from homology"/>
<name>A0A060DUX3_9PROT</name>